<dbReference type="Gene3D" id="3.10.20.90">
    <property type="entry name" value="Phosphatidylinositol 3-kinase Catalytic Subunit, Chain A, domain 1"/>
    <property type="match status" value="1"/>
</dbReference>
<feature type="domain" description="MYND-type" evidence="6">
    <location>
        <begin position="20"/>
        <end position="58"/>
    </location>
</feature>
<sequence>MAAPMNNKPGDSSDNSDAKCASCGECQKVMKRCTRCRSTVYCSRDCQIIDWPRHEAVCSKLASFCAKGQETDHDTATNSSTHSLTERIQDSLNIRDTAQTANQDQPDAMLHTSEPLKKSTPCQEPTYRITVKCQRDKHQIHVNSEWEASRMLSHISEEIRIPMDKLKLVHKGKLVNKQNAKDFVKDKAVFQAIGEMSESEEGLDPSQIDRIMSKIRVERNEAIRALRLKGDVIDAILYLGNK</sequence>
<dbReference type="PROSITE" id="PS01360">
    <property type="entry name" value="ZF_MYND_1"/>
    <property type="match status" value="1"/>
</dbReference>
<dbReference type="SUPFAM" id="SSF144232">
    <property type="entry name" value="HIT/MYND zinc finger-like"/>
    <property type="match status" value="1"/>
</dbReference>
<evidence type="ECO:0000313" key="7">
    <source>
        <dbReference type="EnsemblMetazoa" id="XP_038055133.1"/>
    </source>
</evidence>
<proteinExistence type="predicted"/>
<evidence type="ECO:0000259" key="6">
    <source>
        <dbReference type="PROSITE" id="PS50865"/>
    </source>
</evidence>
<feature type="region of interest" description="Disordered" evidence="5">
    <location>
        <begin position="100"/>
        <end position="121"/>
    </location>
</feature>
<evidence type="ECO:0000256" key="3">
    <source>
        <dbReference type="ARBA" id="ARBA00022833"/>
    </source>
</evidence>
<evidence type="ECO:0000256" key="5">
    <source>
        <dbReference type="SAM" id="MobiDB-lite"/>
    </source>
</evidence>
<keyword evidence="1" id="KW-0479">Metal-binding</keyword>
<dbReference type="AlphaFoldDB" id="A0A913ZTR1"/>
<evidence type="ECO:0000313" key="8">
    <source>
        <dbReference type="Proteomes" id="UP000887568"/>
    </source>
</evidence>
<reference evidence="7" key="1">
    <citation type="submission" date="2022-11" db="UniProtKB">
        <authorList>
            <consortium name="EnsemblMetazoa"/>
        </authorList>
    </citation>
    <scope>IDENTIFICATION</scope>
</reference>
<dbReference type="InterPro" id="IPR029071">
    <property type="entry name" value="Ubiquitin-like_domsf"/>
</dbReference>
<protein>
    <recommendedName>
        <fullName evidence="6">MYND-type domain-containing protein</fullName>
    </recommendedName>
</protein>
<dbReference type="GO" id="GO:0008270">
    <property type="term" value="F:zinc ion binding"/>
    <property type="evidence" value="ECO:0007669"/>
    <property type="project" value="UniProtKB-KW"/>
</dbReference>
<dbReference type="InterPro" id="IPR002893">
    <property type="entry name" value="Znf_MYND"/>
</dbReference>
<dbReference type="OrthoDB" id="3169036at2759"/>
<organism evidence="7 8">
    <name type="scientific">Patiria miniata</name>
    <name type="common">Bat star</name>
    <name type="synonym">Asterina miniata</name>
    <dbReference type="NCBI Taxonomy" id="46514"/>
    <lineage>
        <taxon>Eukaryota</taxon>
        <taxon>Metazoa</taxon>
        <taxon>Echinodermata</taxon>
        <taxon>Eleutherozoa</taxon>
        <taxon>Asterozoa</taxon>
        <taxon>Asteroidea</taxon>
        <taxon>Valvatacea</taxon>
        <taxon>Valvatida</taxon>
        <taxon>Asterinidae</taxon>
        <taxon>Patiria</taxon>
    </lineage>
</organism>
<keyword evidence="3" id="KW-0862">Zinc</keyword>
<evidence type="ECO:0000256" key="2">
    <source>
        <dbReference type="ARBA" id="ARBA00022771"/>
    </source>
</evidence>
<keyword evidence="2 4" id="KW-0863">Zinc-finger</keyword>
<evidence type="ECO:0000256" key="4">
    <source>
        <dbReference type="PROSITE-ProRule" id="PRU00134"/>
    </source>
</evidence>
<evidence type="ECO:0000256" key="1">
    <source>
        <dbReference type="ARBA" id="ARBA00022723"/>
    </source>
</evidence>
<keyword evidence="8" id="KW-1185">Reference proteome</keyword>
<dbReference type="Gene3D" id="1.10.8.10">
    <property type="entry name" value="DNA helicase RuvA subunit, C-terminal domain"/>
    <property type="match status" value="1"/>
</dbReference>
<dbReference type="OMA" id="VKCNKDK"/>
<name>A0A913ZTR1_PATMI</name>
<dbReference type="GeneID" id="119727351"/>
<dbReference type="RefSeq" id="XP_038055133.1">
    <property type="nucleotide sequence ID" value="XM_038199205.1"/>
</dbReference>
<dbReference type="SUPFAM" id="SSF54236">
    <property type="entry name" value="Ubiquitin-like"/>
    <property type="match status" value="1"/>
</dbReference>
<dbReference type="PROSITE" id="PS50865">
    <property type="entry name" value="ZF_MYND_2"/>
    <property type="match status" value="1"/>
</dbReference>
<dbReference type="Gene3D" id="6.10.140.2220">
    <property type="match status" value="1"/>
</dbReference>
<dbReference type="Pfam" id="PF01753">
    <property type="entry name" value="zf-MYND"/>
    <property type="match status" value="1"/>
</dbReference>
<dbReference type="Proteomes" id="UP000887568">
    <property type="component" value="Unplaced"/>
</dbReference>
<dbReference type="EnsemblMetazoa" id="XM_038199205.1">
    <property type="protein sequence ID" value="XP_038055133.1"/>
    <property type="gene ID" value="LOC119727351"/>
</dbReference>
<accession>A0A913ZTR1</accession>